<protein>
    <submittedName>
        <fullName evidence="1">Uncharacterized protein</fullName>
    </submittedName>
</protein>
<dbReference type="Proteomes" id="UP000249890">
    <property type="component" value="Chromosome"/>
</dbReference>
<keyword evidence="2" id="KW-1185">Reference proteome</keyword>
<dbReference type="KEGG" id="pdh:B9T62_08365"/>
<sequence length="113" mass="13076">MRGCYYLGAGEAREFALERLEQLDAIVQLNSVETHLSRQISAKLQLISSKSTLMRSNDEIRCLFASISSKMQKKRKLDALLQLNTSFELRKPPWSLMFDILRIPRPSSNRFRS</sequence>
<organism evidence="1 2">
    <name type="scientific">Paenibacillus donghaensis</name>
    <dbReference type="NCBI Taxonomy" id="414771"/>
    <lineage>
        <taxon>Bacteria</taxon>
        <taxon>Bacillati</taxon>
        <taxon>Bacillota</taxon>
        <taxon>Bacilli</taxon>
        <taxon>Bacillales</taxon>
        <taxon>Paenibacillaceae</taxon>
        <taxon>Paenibacillus</taxon>
    </lineage>
</organism>
<accession>A0A2Z2K4K8</accession>
<gene>
    <name evidence="1" type="ORF">B9T62_08365</name>
</gene>
<evidence type="ECO:0000313" key="2">
    <source>
        <dbReference type="Proteomes" id="UP000249890"/>
    </source>
</evidence>
<dbReference type="AlphaFoldDB" id="A0A2Z2K4K8"/>
<dbReference type="EMBL" id="CP021780">
    <property type="protein sequence ID" value="ASA20796.1"/>
    <property type="molecule type" value="Genomic_DNA"/>
</dbReference>
<reference evidence="1 2" key="1">
    <citation type="submission" date="2017-06" db="EMBL/GenBank/DDBJ databases">
        <title>Complete genome sequence of Paenibacillus donghaensis KCTC 13049T isolated from East Sea sediment, South Korea.</title>
        <authorList>
            <person name="Jung B.K."/>
            <person name="Hong S.-J."/>
            <person name="Shin J.-H."/>
        </authorList>
    </citation>
    <scope>NUCLEOTIDE SEQUENCE [LARGE SCALE GENOMIC DNA]</scope>
    <source>
        <strain evidence="1 2">KCTC 13049</strain>
    </source>
</reference>
<name>A0A2Z2K4K8_9BACL</name>
<proteinExistence type="predicted"/>
<evidence type="ECO:0000313" key="1">
    <source>
        <dbReference type="EMBL" id="ASA20796.1"/>
    </source>
</evidence>